<sequence>MADVLKIGVAGLGTVGSALIRNIQEREEILKDTNQCSFVVSAVSARDKDIDRGINFLTAEWFDDPLEMASKADIDVFVELIGGEGHPAYDSVNIALMRGCHVVTANKALIARYGNDLSLLAQKNKTTLNFEASVAGGIPIIKVLKDSIEYDEVTRIYGIMNGTCNYILSHMHNSGMSFQDCLEEAKRCGYAEDNSEFDINGIDSTQKIAILSSIAFGTNTSVDGVYCEGISNITLEDIRSAEDFGYRIKLLAMAQRKGKEVIRYVYPVLLKYDSTMALVGSINNAVIIETGRLGKLTMIGPGAGGNPTASAVLGDICNIAKMNTDMPLLYSGKSSTFSAIHCDNVYEQEREYFIRLKICNLEGILDKITSQMSDFNIPLRLFNCSHQEENSQECSVFMVTHKVSGTFIYDAIKCFNSKSDAIKYFRVMCIENL</sequence>
<dbReference type="NCBIfam" id="NF004976">
    <property type="entry name" value="PRK06349.1"/>
    <property type="match status" value="1"/>
</dbReference>
<organism evidence="14 15">
    <name type="scientific">Candidatus Liberibacter africanus PTSAPSY</name>
    <dbReference type="NCBI Taxonomy" id="1277257"/>
    <lineage>
        <taxon>Bacteria</taxon>
        <taxon>Pseudomonadati</taxon>
        <taxon>Pseudomonadota</taxon>
        <taxon>Alphaproteobacteria</taxon>
        <taxon>Hyphomicrobiales</taxon>
        <taxon>Rhizobiaceae</taxon>
        <taxon>Liberibacter</taxon>
    </lineage>
</organism>
<evidence type="ECO:0000256" key="4">
    <source>
        <dbReference type="ARBA" id="ARBA00013213"/>
    </source>
</evidence>
<feature type="active site" description="Proton donor" evidence="10">
    <location>
        <position position="207"/>
    </location>
</feature>
<evidence type="ECO:0000256" key="3">
    <source>
        <dbReference type="ARBA" id="ARBA00006753"/>
    </source>
</evidence>
<name>A0A0G3I3J8_LIBAF</name>
<dbReference type="InterPro" id="IPR005106">
    <property type="entry name" value="Asp/hSer_DH_NAD-bd"/>
</dbReference>
<accession>A0A0G3I3J8</accession>
<dbReference type="GO" id="GO:0050661">
    <property type="term" value="F:NADP binding"/>
    <property type="evidence" value="ECO:0007669"/>
    <property type="project" value="InterPro"/>
</dbReference>
<evidence type="ECO:0000259" key="12">
    <source>
        <dbReference type="Pfam" id="PF00742"/>
    </source>
</evidence>
<feature type="binding site" evidence="11">
    <location>
        <position position="107"/>
    </location>
    <ligand>
        <name>NADPH</name>
        <dbReference type="ChEBI" id="CHEBI:57783"/>
    </ligand>
</feature>
<dbReference type="Proteomes" id="UP000035503">
    <property type="component" value="Chromosome"/>
</dbReference>
<evidence type="ECO:0000256" key="10">
    <source>
        <dbReference type="PIRSR" id="PIRSR000098-1"/>
    </source>
</evidence>
<dbReference type="KEGG" id="lau:G293_04035"/>
<evidence type="ECO:0000256" key="1">
    <source>
        <dbReference type="ARBA" id="ARBA00005056"/>
    </source>
</evidence>
<dbReference type="PANTHER" id="PTHR43331">
    <property type="entry name" value="HOMOSERINE DEHYDROGENASE"/>
    <property type="match status" value="1"/>
</dbReference>
<evidence type="ECO:0000313" key="15">
    <source>
        <dbReference type="Proteomes" id="UP000035503"/>
    </source>
</evidence>
<evidence type="ECO:0000256" key="2">
    <source>
        <dbReference type="ARBA" id="ARBA00005062"/>
    </source>
</evidence>
<dbReference type="UniPathway" id="UPA00051">
    <property type="reaction ID" value="UER00465"/>
</dbReference>
<evidence type="ECO:0000259" key="13">
    <source>
        <dbReference type="Pfam" id="PF03447"/>
    </source>
</evidence>
<comment type="pathway">
    <text evidence="2">Amino-acid biosynthesis; L-methionine biosynthesis via de novo pathway; L-homoserine from L-aspartate: step 3/3.</text>
</comment>
<dbReference type="PANTHER" id="PTHR43331:SF1">
    <property type="entry name" value="HOMOSERINE DEHYDROGENASE"/>
    <property type="match status" value="1"/>
</dbReference>
<keyword evidence="11" id="KW-0521">NADP</keyword>
<dbReference type="InterPro" id="IPR036291">
    <property type="entry name" value="NAD(P)-bd_dom_sf"/>
</dbReference>
<protein>
    <recommendedName>
        <fullName evidence="5">Homoserine dehydrogenase</fullName>
        <ecNumber evidence="4">1.1.1.3</ecNumber>
    </recommendedName>
</protein>
<gene>
    <name evidence="14" type="ORF">G293_04035</name>
</gene>
<dbReference type="GO" id="GO:0004412">
    <property type="term" value="F:homoserine dehydrogenase activity"/>
    <property type="evidence" value="ECO:0007669"/>
    <property type="project" value="UniProtKB-EC"/>
</dbReference>
<dbReference type="Gene3D" id="3.30.360.10">
    <property type="entry name" value="Dihydrodipicolinate Reductase, domain 2"/>
    <property type="match status" value="1"/>
</dbReference>
<keyword evidence="6" id="KW-0028">Amino-acid biosynthesis</keyword>
<dbReference type="Gene3D" id="3.30.70.260">
    <property type="match status" value="1"/>
</dbReference>
<proteinExistence type="inferred from homology"/>
<dbReference type="Pfam" id="PF00742">
    <property type="entry name" value="Homoserine_dh"/>
    <property type="match status" value="1"/>
</dbReference>
<dbReference type="EMBL" id="CP004021">
    <property type="protein sequence ID" value="AKK20431.1"/>
    <property type="molecule type" value="Genomic_DNA"/>
</dbReference>
<feature type="binding site" evidence="11">
    <location>
        <begin position="10"/>
        <end position="17"/>
    </location>
    <ligand>
        <name>NADP(+)</name>
        <dbReference type="ChEBI" id="CHEBI:58349"/>
    </ligand>
</feature>
<comment type="pathway">
    <text evidence="1">Amino-acid biosynthesis; L-threonine biosynthesis; L-threonine from L-aspartate: step 3/5.</text>
</comment>
<dbReference type="GO" id="GO:0009088">
    <property type="term" value="P:threonine biosynthetic process"/>
    <property type="evidence" value="ECO:0007669"/>
    <property type="project" value="UniProtKB-UniPathway"/>
</dbReference>
<keyword evidence="8" id="KW-0560">Oxidoreductase</keyword>
<evidence type="ECO:0000256" key="8">
    <source>
        <dbReference type="ARBA" id="ARBA00023002"/>
    </source>
</evidence>
<dbReference type="SUPFAM" id="SSF51735">
    <property type="entry name" value="NAD(P)-binding Rossmann-fold domains"/>
    <property type="match status" value="1"/>
</dbReference>
<dbReference type="OrthoDB" id="9808167at2"/>
<feature type="domain" description="Aspartate/homoserine dehydrogenase NAD-binding" evidence="13">
    <location>
        <begin position="11"/>
        <end position="131"/>
    </location>
</feature>
<dbReference type="InterPro" id="IPR016204">
    <property type="entry name" value="HDH"/>
</dbReference>
<evidence type="ECO:0000256" key="5">
    <source>
        <dbReference type="ARBA" id="ARBA00013376"/>
    </source>
</evidence>
<evidence type="ECO:0000256" key="6">
    <source>
        <dbReference type="ARBA" id="ARBA00022605"/>
    </source>
</evidence>
<dbReference type="PATRIC" id="fig|1277257.4.peg.866"/>
<comment type="similarity">
    <text evidence="3">Belongs to the homoserine dehydrogenase family.</text>
</comment>
<dbReference type="RefSeq" id="WP_047264411.1">
    <property type="nucleotide sequence ID" value="NZ_CP004021.1"/>
</dbReference>
<dbReference type="SUPFAM" id="SSF55347">
    <property type="entry name" value="Glyceraldehyde-3-phosphate dehydrogenase-like, C-terminal domain"/>
    <property type="match status" value="1"/>
</dbReference>
<dbReference type="STRING" id="1277257.G293_04035"/>
<evidence type="ECO:0000256" key="11">
    <source>
        <dbReference type="PIRSR" id="PIRSR000098-2"/>
    </source>
</evidence>
<dbReference type="EC" id="1.1.1.3" evidence="4"/>
<dbReference type="Pfam" id="PF03447">
    <property type="entry name" value="NAD_binding_3"/>
    <property type="match status" value="1"/>
</dbReference>
<keyword evidence="9" id="KW-0486">Methionine biosynthesis</keyword>
<dbReference type="PIRSF" id="PIRSF000098">
    <property type="entry name" value="Homoser_dehydrog"/>
    <property type="match status" value="1"/>
</dbReference>
<dbReference type="UniPathway" id="UPA00050">
    <property type="reaction ID" value="UER00063"/>
</dbReference>
<dbReference type="FunFam" id="3.30.360.10:FF:000005">
    <property type="entry name" value="Homoserine dehydrogenase"/>
    <property type="match status" value="1"/>
</dbReference>
<evidence type="ECO:0000256" key="9">
    <source>
        <dbReference type="ARBA" id="ARBA00023167"/>
    </source>
</evidence>
<feature type="domain" description="Homoserine dehydrogenase catalytic" evidence="12">
    <location>
        <begin position="139"/>
        <end position="316"/>
    </location>
</feature>
<reference evidence="14 15" key="1">
    <citation type="journal article" date="2015" name="Genome Announc.">
        <title>Complete Genome Sequence of 'Candidatus Liberibacter africanus,' a Bacterium Associated with Citrus Huanglongbing.</title>
        <authorList>
            <person name="Lin H."/>
            <person name="Pietersen G."/>
            <person name="Han C."/>
            <person name="Read D.A."/>
            <person name="Lou B."/>
            <person name="Gupta G."/>
            <person name="Civerolo E.L."/>
        </authorList>
    </citation>
    <scope>NUCLEOTIDE SEQUENCE [LARGE SCALE GENOMIC DNA]</scope>
    <source>
        <strain evidence="14 15">PTSAPSY</strain>
    </source>
</reference>
<dbReference type="GO" id="GO:0009086">
    <property type="term" value="P:methionine biosynthetic process"/>
    <property type="evidence" value="ECO:0007669"/>
    <property type="project" value="UniProtKB-KW"/>
</dbReference>
<dbReference type="InterPro" id="IPR001342">
    <property type="entry name" value="HDH_cat"/>
</dbReference>
<keyword evidence="7" id="KW-0791">Threonine biosynthesis</keyword>
<keyword evidence="15" id="KW-1185">Reference proteome</keyword>
<evidence type="ECO:0000256" key="7">
    <source>
        <dbReference type="ARBA" id="ARBA00022697"/>
    </source>
</evidence>
<evidence type="ECO:0000313" key="14">
    <source>
        <dbReference type="EMBL" id="AKK20431.1"/>
    </source>
</evidence>
<feature type="binding site" evidence="11">
    <location>
        <position position="192"/>
    </location>
    <ligand>
        <name>L-homoserine</name>
        <dbReference type="ChEBI" id="CHEBI:57476"/>
    </ligand>
</feature>
<dbReference type="AlphaFoldDB" id="A0A0G3I3J8"/>
<dbReference type="Gene3D" id="3.40.50.720">
    <property type="entry name" value="NAD(P)-binding Rossmann-like Domain"/>
    <property type="match status" value="1"/>
</dbReference>